<feature type="non-terminal residue" evidence="2">
    <location>
        <position position="26"/>
    </location>
</feature>
<evidence type="ECO:0000256" key="1">
    <source>
        <dbReference type="SAM" id="MobiDB-lite"/>
    </source>
</evidence>
<evidence type="ECO:0000313" key="2">
    <source>
        <dbReference type="EMBL" id="CAG7828189.1"/>
    </source>
</evidence>
<organism evidence="2 3">
    <name type="scientific">Allacma fusca</name>
    <dbReference type="NCBI Taxonomy" id="39272"/>
    <lineage>
        <taxon>Eukaryota</taxon>
        <taxon>Metazoa</taxon>
        <taxon>Ecdysozoa</taxon>
        <taxon>Arthropoda</taxon>
        <taxon>Hexapoda</taxon>
        <taxon>Collembola</taxon>
        <taxon>Symphypleona</taxon>
        <taxon>Sminthuridae</taxon>
        <taxon>Allacma</taxon>
    </lineage>
</organism>
<evidence type="ECO:0000313" key="3">
    <source>
        <dbReference type="Proteomes" id="UP000708208"/>
    </source>
</evidence>
<comment type="caution">
    <text evidence="2">The sequence shown here is derived from an EMBL/GenBank/DDBJ whole genome shotgun (WGS) entry which is preliminary data.</text>
</comment>
<reference evidence="2" key="1">
    <citation type="submission" date="2021-06" db="EMBL/GenBank/DDBJ databases">
        <authorList>
            <person name="Hodson N. C."/>
            <person name="Mongue J. A."/>
            <person name="Jaron S. K."/>
        </authorList>
    </citation>
    <scope>NUCLEOTIDE SEQUENCE</scope>
</reference>
<sequence length="26" mass="2944">MADLIKTIDEEEEPAYLSEESASDEE</sequence>
<dbReference type="EMBL" id="CAJVCH010546455">
    <property type="protein sequence ID" value="CAG7828189.1"/>
    <property type="molecule type" value="Genomic_DNA"/>
</dbReference>
<gene>
    <name evidence="2" type="ORF">AFUS01_LOCUS38134</name>
</gene>
<protein>
    <submittedName>
        <fullName evidence="2">Uncharacterized protein</fullName>
    </submittedName>
</protein>
<proteinExistence type="predicted"/>
<accession>A0A8J2L3P9</accession>
<keyword evidence="3" id="KW-1185">Reference proteome</keyword>
<dbReference type="Proteomes" id="UP000708208">
    <property type="component" value="Unassembled WGS sequence"/>
</dbReference>
<dbReference type="AlphaFoldDB" id="A0A8J2L3P9"/>
<name>A0A8J2L3P9_9HEXA</name>
<feature type="region of interest" description="Disordered" evidence="1">
    <location>
        <begin position="1"/>
        <end position="26"/>
    </location>
</feature>